<dbReference type="InterPro" id="IPR019921">
    <property type="entry name" value="Lucif-like_OxRdtase_Rv2161c"/>
</dbReference>
<organism evidence="6 7">
    <name type="scientific">Streptomyces yokosukanensis</name>
    <dbReference type="NCBI Taxonomy" id="67386"/>
    <lineage>
        <taxon>Bacteria</taxon>
        <taxon>Bacillati</taxon>
        <taxon>Actinomycetota</taxon>
        <taxon>Actinomycetes</taxon>
        <taxon>Kitasatosporales</taxon>
        <taxon>Streptomycetaceae</taxon>
        <taxon>Streptomyces</taxon>
    </lineage>
</organism>
<evidence type="ECO:0000259" key="5">
    <source>
        <dbReference type="Pfam" id="PF00296"/>
    </source>
</evidence>
<keyword evidence="1" id="KW-0285">Flavoprotein</keyword>
<dbReference type="GO" id="GO:0046306">
    <property type="term" value="P:alkanesulfonate catabolic process"/>
    <property type="evidence" value="ECO:0007669"/>
    <property type="project" value="TreeGrafter"/>
</dbReference>
<gene>
    <name evidence="6" type="ORF">AQI95_05730</name>
</gene>
<dbReference type="Pfam" id="PF00296">
    <property type="entry name" value="Bac_luciferase"/>
    <property type="match status" value="1"/>
</dbReference>
<accession>A0A101PD86</accession>
<dbReference type="InterPro" id="IPR011251">
    <property type="entry name" value="Luciferase-like_dom"/>
</dbReference>
<keyword evidence="7" id="KW-1185">Reference proteome</keyword>
<comment type="caution">
    <text evidence="6">The sequence shown here is derived from an EMBL/GenBank/DDBJ whole genome shotgun (WGS) entry which is preliminary data.</text>
</comment>
<evidence type="ECO:0000256" key="3">
    <source>
        <dbReference type="ARBA" id="ARBA00023002"/>
    </source>
</evidence>
<dbReference type="InterPro" id="IPR050172">
    <property type="entry name" value="SsuD_RutA_monooxygenase"/>
</dbReference>
<keyword evidence="2" id="KW-0288">FMN</keyword>
<proteinExistence type="predicted"/>
<name>A0A101PD86_9ACTN</name>
<dbReference type="SUPFAM" id="SSF51679">
    <property type="entry name" value="Bacterial luciferase-like"/>
    <property type="match status" value="1"/>
</dbReference>
<dbReference type="Proteomes" id="UP000053127">
    <property type="component" value="Unassembled WGS sequence"/>
</dbReference>
<dbReference type="PANTHER" id="PTHR42847:SF4">
    <property type="entry name" value="ALKANESULFONATE MONOOXYGENASE-RELATED"/>
    <property type="match status" value="1"/>
</dbReference>
<dbReference type="EMBL" id="LMWN01000006">
    <property type="protein sequence ID" value="KUN09321.1"/>
    <property type="molecule type" value="Genomic_DNA"/>
</dbReference>
<dbReference type="AlphaFoldDB" id="A0A101PD86"/>
<dbReference type="OrthoDB" id="4074025at2"/>
<feature type="domain" description="Luciferase-like" evidence="5">
    <location>
        <begin position="12"/>
        <end position="249"/>
    </location>
</feature>
<keyword evidence="3" id="KW-0560">Oxidoreductase</keyword>
<dbReference type="RefSeq" id="WP_067118245.1">
    <property type="nucleotide sequence ID" value="NZ_KQ948207.1"/>
</dbReference>
<dbReference type="NCBIfam" id="TIGR03619">
    <property type="entry name" value="F420_Rv2161c"/>
    <property type="match status" value="1"/>
</dbReference>
<dbReference type="PANTHER" id="PTHR42847">
    <property type="entry name" value="ALKANESULFONATE MONOOXYGENASE"/>
    <property type="match status" value="1"/>
</dbReference>
<evidence type="ECO:0000313" key="7">
    <source>
        <dbReference type="Proteomes" id="UP000053127"/>
    </source>
</evidence>
<keyword evidence="4" id="KW-0503">Monooxygenase</keyword>
<dbReference type="STRING" id="67386.AQI95_05730"/>
<evidence type="ECO:0000256" key="2">
    <source>
        <dbReference type="ARBA" id="ARBA00022643"/>
    </source>
</evidence>
<protein>
    <submittedName>
        <fullName evidence="6">LLM class F420-dependent oxidoreductase</fullName>
    </submittedName>
</protein>
<dbReference type="Gene3D" id="3.20.20.30">
    <property type="entry name" value="Luciferase-like domain"/>
    <property type="match status" value="1"/>
</dbReference>
<dbReference type="InterPro" id="IPR036661">
    <property type="entry name" value="Luciferase-like_sf"/>
</dbReference>
<sequence length="297" mass="31312">MRVGLHALGIGDGARPEVIRAVAQAAEAHGFSRLWAGEHVVLVDAPASRYPYSDDGRIAVPADADWLDPLLALSFAAAVTREIGLATGVLLLPEHNPVVVAKQAATLDVLSAGRLTLGVGIGWSADEFAALGVPFTARGRRTEEYLAAMRTLWRDDVATFEGDFTRFHGVRVNPKPVRERGIPVVMGGNGAVALRRAAKIADGWYGFNLSVAEAAECVSALVEHGLAEHHANPNRAVEQPVVAVALTDATPEDLPELARVGVTEIVVVGAPPATPDEAGRWVAGLARRWLGSTGPCL</sequence>
<evidence type="ECO:0000256" key="1">
    <source>
        <dbReference type="ARBA" id="ARBA00022630"/>
    </source>
</evidence>
<evidence type="ECO:0000256" key="4">
    <source>
        <dbReference type="ARBA" id="ARBA00023033"/>
    </source>
</evidence>
<evidence type="ECO:0000313" key="6">
    <source>
        <dbReference type="EMBL" id="KUN09321.1"/>
    </source>
</evidence>
<reference evidence="6 7" key="1">
    <citation type="submission" date="2015-10" db="EMBL/GenBank/DDBJ databases">
        <title>Draft genome sequence of Streptomyces yokosukanensis DSM 40224, type strain for the species Streptomyces yokosukanensis.</title>
        <authorList>
            <person name="Ruckert C."/>
            <person name="Winkler A."/>
            <person name="Kalinowski J."/>
            <person name="Kampfer P."/>
            <person name="Glaeser S."/>
        </authorList>
    </citation>
    <scope>NUCLEOTIDE SEQUENCE [LARGE SCALE GENOMIC DNA]</scope>
    <source>
        <strain evidence="6 7">DSM 40224</strain>
    </source>
</reference>
<dbReference type="GO" id="GO:0008726">
    <property type="term" value="F:alkanesulfonate monooxygenase activity"/>
    <property type="evidence" value="ECO:0007669"/>
    <property type="project" value="TreeGrafter"/>
</dbReference>